<dbReference type="EMBL" id="LSSK01001429">
    <property type="protein sequence ID" value="OMH79749.1"/>
    <property type="molecule type" value="Genomic_DNA"/>
</dbReference>
<sequence length="136" mass="15034">MSESKQEGKSSEHLLKLVKEKQREALLKKAKSQNTALQQDPTNSQKNTKVENTGNNGAEKVGAGGQADGKKSKKGNFGSKLSSGYYEYKMDDYKQNRGGYLIPNKVEDDGGVRFVKETPEVILSDRAPLVVEEVRK</sequence>
<evidence type="ECO:0000256" key="1">
    <source>
        <dbReference type="SAM" id="MobiDB-lite"/>
    </source>
</evidence>
<protein>
    <submittedName>
        <fullName evidence="2">Uncharacterized protein</fullName>
    </submittedName>
</protein>
<gene>
    <name evidence="2" type="ORF">AX774_g6832</name>
</gene>
<accession>A0A1R1PFQ1</accession>
<dbReference type="AlphaFoldDB" id="A0A1R1PFQ1"/>
<name>A0A1R1PFQ1_ZANCU</name>
<feature type="compositionally biased region" description="Polar residues" evidence="1">
    <location>
        <begin position="32"/>
        <end position="56"/>
    </location>
</feature>
<dbReference type="Proteomes" id="UP000188320">
    <property type="component" value="Unassembled WGS sequence"/>
</dbReference>
<evidence type="ECO:0000313" key="3">
    <source>
        <dbReference type="Proteomes" id="UP000188320"/>
    </source>
</evidence>
<organism evidence="2 3">
    <name type="scientific">Zancudomyces culisetae</name>
    <name type="common">Gut fungus</name>
    <name type="synonym">Smittium culisetae</name>
    <dbReference type="NCBI Taxonomy" id="1213189"/>
    <lineage>
        <taxon>Eukaryota</taxon>
        <taxon>Fungi</taxon>
        <taxon>Fungi incertae sedis</taxon>
        <taxon>Zoopagomycota</taxon>
        <taxon>Kickxellomycotina</taxon>
        <taxon>Harpellomycetes</taxon>
        <taxon>Harpellales</taxon>
        <taxon>Legeriomycetaceae</taxon>
        <taxon>Zancudomyces</taxon>
    </lineage>
</organism>
<proteinExistence type="predicted"/>
<evidence type="ECO:0000313" key="2">
    <source>
        <dbReference type="EMBL" id="OMH79749.1"/>
    </source>
</evidence>
<reference evidence="3" key="1">
    <citation type="submission" date="2017-01" db="EMBL/GenBank/DDBJ databases">
        <authorList>
            <person name="Wang Y."/>
            <person name="White M."/>
            <person name="Kvist S."/>
            <person name="Moncalvo J.-M."/>
        </authorList>
    </citation>
    <scope>NUCLEOTIDE SEQUENCE [LARGE SCALE GENOMIC DNA]</scope>
    <source>
        <strain evidence="3">COL-18-3</strain>
    </source>
</reference>
<comment type="caution">
    <text evidence="2">The sequence shown here is derived from an EMBL/GenBank/DDBJ whole genome shotgun (WGS) entry which is preliminary data.</text>
</comment>
<keyword evidence="3" id="KW-1185">Reference proteome</keyword>
<feature type="region of interest" description="Disordered" evidence="1">
    <location>
        <begin position="1"/>
        <end position="80"/>
    </location>
</feature>
<feature type="compositionally biased region" description="Basic and acidic residues" evidence="1">
    <location>
        <begin position="1"/>
        <end position="27"/>
    </location>
</feature>